<name>A0AAV4WKA0_CAEEX</name>
<evidence type="ECO:0000313" key="1">
    <source>
        <dbReference type="EMBL" id="GIY82961.1"/>
    </source>
</evidence>
<organism evidence="1 2">
    <name type="scientific">Caerostris extrusa</name>
    <name type="common">Bark spider</name>
    <name type="synonym">Caerostris bankana</name>
    <dbReference type="NCBI Taxonomy" id="172846"/>
    <lineage>
        <taxon>Eukaryota</taxon>
        <taxon>Metazoa</taxon>
        <taxon>Ecdysozoa</taxon>
        <taxon>Arthropoda</taxon>
        <taxon>Chelicerata</taxon>
        <taxon>Arachnida</taxon>
        <taxon>Araneae</taxon>
        <taxon>Araneomorphae</taxon>
        <taxon>Entelegynae</taxon>
        <taxon>Araneoidea</taxon>
        <taxon>Araneidae</taxon>
        <taxon>Caerostris</taxon>
    </lineage>
</organism>
<dbReference type="EMBL" id="BPLR01016309">
    <property type="protein sequence ID" value="GIY82961.1"/>
    <property type="molecule type" value="Genomic_DNA"/>
</dbReference>
<dbReference type="AlphaFoldDB" id="A0AAV4WKA0"/>
<keyword evidence="2" id="KW-1185">Reference proteome</keyword>
<gene>
    <name evidence="1" type="ORF">CEXT_293081</name>
</gene>
<dbReference type="Proteomes" id="UP001054945">
    <property type="component" value="Unassembled WGS sequence"/>
</dbReference>
<reference evidence="1 2" key="1">
    <citation type="submission" date="2021-06" db="EMBL/GenBank/DDBJ databases">
        <title>Caerostris extrusa draft genome.</title>
        <authorList>
            <person name="Kono N."/>
            <person name="Arakawa K."/>
        </authorList>
    </citation>
    <scope>NUCLEOTIDE SEQUENCE [LARGE SCALE GENOMIC DNA]</scope>
</reference>
<proteinExistence type="predicted"/>
<comment type="caution">
    <text evidence="1">The sequence shown here is derived from an EMBL/GenBank/DDBJ whole genome shotgun (WGS) entry which is preliminary data.</text>
</comment>
<evidence type="ECO:0000313" key="2">
    <source>
        <dbReference type="Proteomes" id="UP001054945"/>
    </source>
</evidence>
<sequence length="88" mass="9547">MSNKINISKAQNIGMIIGKEESIKTDDLLHYFGQNHCSHFCYVHSCGAAMNKINILNRCVSESGVGLKPSVTLKWGLLVVLKAGSAGR</sequence>
<protein>
    <submittedName>
        <fullName evidence="1">Uncharacterized protein</fullName>
    </submittedName>
</protein>
<accession>A0AAV4WKA0</accession>